<proteinExistence type="predicted"/>
<dbReference type="KEGG" id="mmed:Mame_02900"/>
<organism evidence="2 3">
    <name type="scientific">Martelella mediterranea DSM 17316</name>
    <dbReference type="NCBI Taxonomy" id="1122214"/>
    <lineage>
        <taxon>Bacteria</taxon>
        <taxon>Pseudomonadati</taxon>
        <taxon>Pseudomonadota</taxon>
        <taxon>Alphaproteobacteria</taxon>
        <taxon>Hyphomicrobiales</taxon>
        <taxon>Aurantimonadaceae</taxon>
        <taxon>Martelella</taxon>
    </lineage>
</organism>
<accession>A0A1U9Z3E7</accession>
<dbReference type="GO" id="GO:0102099">
    <property type="term" value="F:FAD-dependent urate hydroxylase activity"/>
    <property type="evidence" value="ECO:0007669"/>
    <property type="project" value="UniProtKB-EC"/>
</dbReference>
<sequence>MKSLKIGISGGSLGGLFAAILLRKQGHAISIFERSRSGLVGKGAGLVGQRELLQILRMIGCAHVARVGVVAHERIHFSRTGEIVHRQSTPQTQISWDTLFSSVANRFDGGIYKLGAGVRSVITDGRQADLLFEDGHSDQFDLVIGADGLGSVARATVNPDAYENRYAGYLTWRGLIPESAVPDKAEVLLGRFSFYSEPGEHVLGYLVPGRNGETVAGSRRYNWVWYRKATQENLEAMIAETGKDEWRFSVPRGLVSDARTSEMHDSAFRTLPLPFSSVIVAEESPSIHGIYDYEAEKLVRGRVALLGDSAFVVRPHTAMGVAKAAGDAMALAAALAEASDVDTALDRYERTRMPIGAEIASYGQDLGRGLGF</sequence>
<keyword evidence="3" id="KW-1185">Reference proteome</keyword>
<dbReference type="eggNOG" id="COG0654">
    <property type="taxonomic scope" value="Bacteria"/>
</dbReference>
<dbReference type="EC" id="1.14.13.113" evidence="2"/>
<gene>
    <name evidence="2" type="primary">hpxO</name>
    <name evidence="2" type="ORF">Mame_02900</name>
</gene>
<reference evidence="2 3" key="1">
    <citation type="submission" date="2017-03" db="EMBL/GenBank/DDBJ databases">
        <title>Foreign affairs: Plasmid Transfer between Roseobacters and Rhizobia.</title>
        <authorList>
            <person name="Bartling P."/>
            <person name="Bunk B."/>
            <person name="Overmann J."/>
            <person name="Brinkmann H."/>
            <person name="Petersen J."/>
        </authorList>
    </citation>
    <scope>NUCLEOTIDE SEQUENCE [LARGE SCALE GENOMIC DNA]</scope>
    <source>
        <strain evidence="2 3">MACL11</strain>
    </source>
</reference>
<dbReference type="SUPFAM" id="SSF54373">
    <property type="entry name" value="FAD-linked reductases, C-terminal domain"/>
    <property type="match status" value="1"/>
</dbReference>
<dbReference type="PANTHER" id="PTHR47469:SF2">
    <property type="entry name" value="OS06G0597600 PROTEIN"/>
    <property type="match status" value="1"/>
</dbReference>
<protein>
    <submittedName>
        <fullName evidence="2">FAD-dependent urate hydroxylase</fullName>
        <ecNumber evidence="2">1.14.13.113</ecNumber>
    </submittedName>
</protein>
<dbReference type="NCBIfam" id="NF005566">
    <property type="entry name" value="PRK07236.1"/>
    <property type="match status" value="1"/>
</dbReference>
<feature type="domain" description="2,6-dihydroxypyridine 3-monooxygenase substrate binding" evidence="1">
    <location>
        <begin position="166"/>
        <end position="292"/>
    </location>
</feature>
<dbReference type="PRINTS" id="PR00420">
    <property type="entry name" value="RNGMNOXGNASE"/>
</dbReference>
<dbReference type="Gene3D" id="3.30.9.30">
    <property type="match status" value="1"/>
</dbReference>
<evidence type="ECO:0000259" key="1">
    <source>
        <dbReference type="Pfam" id="PF22607"/>
    </source>
</evidence>
<dbReference type="PANTHER" id="PTHR47469">
    <property type="entry name" value="MONOOXYGENASE-LIKE"/>
    <property type="match status" value="1"/>
</dbReference>
<evidence type="ECO:0000313" key="3">
    <source>
        <dbReference type="Proteomes" id="UP000191135"/>
    </source>
</evidence>
<dbReference type="InterPro" id="IPR053212">
    <property type="entry name" value="DHP_3-monooxygenase"/>
</dbReference>
<dbReference type="EMBL" id="CP020330">
    <property type="protein sequence ID" value="AQZ52223.1"/>
    <property type="molecule type" value="Genomic_DNA"/>
</dbReference>
<dbReference type="Gene3D" id="3.50.50.60">
    <property type="entry name" value="FAD/NAD(P)-binding domain"/>
    <property type="match status" value="1"/>
</dbReference>
<keyword evidence="2" id="KW-0560">Oxidoreductase</keyword>
<evidence type="ECO:0000313" key="2">
    <source>
        <dbReference type="EMBL" id="AQZ52223.1"/>
    </source>
</evidence>
<dbReference type="InterPro" id="IPR054707">
    <property type="entry name" value="DhpH_subs-bd"/>
</dbReference>
<dbReference type="AlphaFoldDB" id="A0A1U9Z3E7"/>
<dbReference type="RefSeq" id="WP_018063215.1">
    <property type="nucleotide sequence ID" value="NZ_AQWH01000002.1"/>
</dbReference>
<name>A0A1U9Z3E7_9HYPH</name>
<dbReference type="OrthoDB" id="4230779at2"/>
<dbReference type="Pfam" id="PF22607">
    <property type="entry name" value="FAD_binding-like"/>
    <property type="match status" value="1"/>
</dbReference>
<dbReference type="STRING" id="1122214.Mame_02900"/>
<dbReference type="SUPFAM" id="SSF51905">
    <property type="entry name" value="FAD/NAD(P)-binding domain"/>
    <property type="match status" value="1"/>
</dbReference>
<dbReference type="Proteomes" id="UP000191135">
    <property type="component" value="Chromosome"/>
</dbReference>
<dbReference type="InterPro" id="IPR036188">
    <property type="entry name" value="FAD/NAD-bd_sf"/>
</dbReference>